<reference evidence="2" key="1">
    <citation type="submission" date="2023-03" db="EMBL/GenBank/DDBJ databases">
        <title>Massive genome expansion in bonnet fungi (Mycena s.s.) driven by repeated elements and novel gene families across ecological guilds.</title>
        <authorList>
            <consortium name="Lawrence Berkeley National Laboratory"/>
            <person name="Harder C.B."/>
            <person name="Miyauchi S."/>
            <person name="Viragh M."/>
            <person name="Kuo A."/>
            <person name="Thoen E."/>
            <person name="Andreopoulos B."/>
            <person name="Lu D."/>
            <person name="Skrede I."/>
            <person name="Drula E."/>
            <person name="Henrissat B."/>
            <person name="Morin E."/>
            <person name="Kohler A."/>
            <person name="Barry K."/>
            <person name="LaButti K."/>
            <person name="Morin E."/>
            <person name="Salamov A."/>
            <person name="Lipzen A."/>
            <person name="Mereny Z."/>
            <person name="Hegedus B."/>
            <person name="Baldrian P."/>
            <person name="Stursova M."/>
            <person name="Weitz H."/>
            <person name="Taylor A."/>
            <person name="Grigoriev I.V."/>
            <person name="Nagy L.G."/>
            <person name="Martin F."/>
            <person name="Kauserud H."/>
        </authorList>
    </citation>
    <scope>NUCLEOTIDE SEQUENCE</scope>
    <source>
        <strain evidence="2">CBHHK200</strain>
    </source>
</reference>
<evidence type="ECO:0000313" key="3">
    <source>
        <dbReference type="Proteomes" id="UP001218188"/>
    </source>
</evidence>
<feature type="transmembrane region" description="Helical" evidence="1">
    <location>
        <begin position="110"/>
        <end position="129"/>
    </location>
</feature>
<feature type="transmembrane region" description="Helical" evidence="1">
    <location>
        <begin position="15"/>
        <end position="38"/>
    </location>
</feature>
<comment type="caution">
    <text evidence="2">The sequence shown here is derived from an EMBL/GenBank/DDBJ whole genome shotgun (WGS) entry which is preliminary data.</text>
</comment>
<protein>
    <submittedName>
        <fullName evidence="2">Uncharacterized protein</fullName>
    </submittedName>
</protein>
<keyword evidence="1" id="KW-0472">Membrane</keyword>
<accession>A0AAD6WT43</accession>
<keyword evidence="3" id="KW-1185">Reference proteome</keyword>
<keyword evidence="1" id="KW-0812">Transmembrane</keyword>
<dbReference type="AlphaFoldDB" id="A0AAD6WT43"/>
<dbReference type="EMBL" id="JARJCM010000142">
    <property type="protein sequence ID" value="KAJ7026183.1"/>
    <property type="molecule type" value="Genomic_DNA"/>
</dbReference>
<dbReference type="Proteomes" id="UP001218188">
    <property type="component" value="Unassembled WGS sequence"/>
</dbReference>
<feature type="transmembrane region" description="Helical" evidence="1">
    <location>
        <begin position="253"/>
        <end position="275"/>
    </location>
</feature>
<gene>
    <name evidence="2" type="ORF">C8F04DRAFT_1126019</name>
</gene>
<feature type="transmembrane region" description="Helical" evidence="1">
    <location>
        <begin position="171"/>
        <end position="202"/>
    </location>
</feature>
<feature type="transmembrane region" description="Helical" evidence="1">
    <location>
        <begin position="141"/>
        <end position="165"/>
    </location>
</feature>
<keyword evidence="1" id="KW-1133">Transmembrane helix</keyword>
<feature type="transmembrane region" description="Helical" evidence="1">
    <location>
        <begin position="222"/>
        <end position="247"/>
    </location>
</feature>
<proteinExistence type="predicted"/>
<evidence type="ECO:0000313" key="2">
    <source>
        <dbReference type="EMBL" id="KAJ7026183.1"/>
    </source>
</evidence>
<organism evidence="2 3">
    <name type="scientific">Mycena alexandri</name>
    <dbReference type="NCBI Taxonomy" id="1745969"/>
    <lineage>
        <taxon>Eukaryota</taxon>
        <taxon>Fungi</taxon>
        <taxon>Dikarya</taxon>
        <taxon>Basidiomycota</taxon>
        <taxon>Agaricomycotina</taxon>
        <taxon>Agaricomycetes</taxon>
        <taxon>Agaricomycetidae</taxon>
        <taxon>Agaricales</taxon>
        <taxon>Marasmiineae</taxon>
        <taxon>Mycenaceae</taxon>
        <taxon>Mycena</taxon>
    </lineage>
</organism>
<sequence>MPELSRKEINWSRELFLYCVAAEWFLYGINVVLFCFCVRTLYRCRLRNRRALFIAVSAIFLLCTIHWALQLVNAAELLMVLEMMARALKGVKSPQKELVNRANRANQLNIAMGAVYVLTNLIADSIFIYRCYCIWDFRKRIIVAPFVLLVACGGLGFASVIACGMEGFSEFLFITIFFPLSVIFSVLTNVLLMALAAGRIWWIGRGARAIMGPAVVKQYRTVIAMILESGALYCTPGLMYLAFFIASPPATQVIFAALAQIVGIAPTIIVVRVGLGNSVDSVESFRGGPQAQGTVLDIGPDLDLDLDLDLWDQKANLEMV</sequence>
<name>A0AAD6WT43_9AGAR</name>
<evidence type="ECO:0000256" key="1">
    <source>
        <dbReference type="SAM" id="Phobius"/>
    </source>
</evidence>
<feature type="transmembrane region" description="Helical" evidence="1">
    <location>
        <begin position="50"/>
        <end position="69"/>
    </location>
</feature>